<comment type="caution">
    <text evidence="1">The sequence shown here is derived from an EMBL/GenBank/DDBJ whole genome shotgun (WGS) entry which is preliminary data.</text>
</comment>
<protein>
    <submittedName>
        <fullName evidence="1">Uncharacterized protein</fullName>
    </submittedName>
</protein>
<sequence>MEFFFDVFSLLPPTEKPAAMSQSMEKTILDTAQSYSPNGWMEHIFQCDCSELECYVVTDLFHYKEQKAFPDFQHEYIVLRVQPKSSSTSAPPHTDIKISRTIRNHALPTRLGLWGSATDTVEVQSPPSAVPVQQIHRLTWQQNNAPTLLRISYLVSTVHHRMPYYCLLKTSCYAFARAIKDAIYRKYNGSAAAPNPPRFLTRQSSFMGCIPTGITKSQKVAEAVIAL</sequence>
<dbReference type="EMBL" id="JAGFBS010000048">
    <property type="protein sequence ID" value="KAG6370542.1"/>
    <property type="molecule type" value="Genomic_DNA"/>
</dbReference>
<keyword evidence="2" id="KW-1185">Reference proteome</keyword>
<organism evidence="1 2">
    <name type="scientific">Boletus reticuloceps</name>
    <dbReference type="NCBI Taxonomy" id="495285"/>
    <lineage>
        <taxon>Eukaryota</taxon>
        <taxon>Fungi</taxon>
        <taxon>Dikarya</taxon>
        <taxon>Basidiomycota</taxon>
        <taxon>Agaricomycotina</taxon>
        <taxon>Agaricomycetes</taxon>
        <taxon>Agaricomycetidae</taxon>
        <taxon>Boletales</taxon>
        <taxon>Boletineae</taxon>
        <taxon>Boletaceae</taxon>
        <taxon>Boletoideae</taxon>
        <taxon>Boletus</taxon>
    </lineage>
</organism>
<evidence type="ECO:0000313" key="2">
    <source>
        <dbReference type="Proteomes" id="UP000683000"/>
    </source>
</evidence>
<accession>A0A8I2YEV1</accession>
<gene>
    <name evidence="1" type="ORF">JVT61DRAFT_11330</name>
</gene>
<reference evidence="1" key="1">
    <citation type="submission" date="2021-03" db="EMBL/GenBank/DDBJ databases">
        <title>Evolutionary innovations through gain and loss of genes in the ectomycorrhizal Boletales.</title>
        <authorList>
            <person name="Wu G."/>
            <person name="Miyauchi S."/>
            <person name="Morin E."/>
            <person name="Yang Z.-L."/>
            <person name="Xu J."/>
            <person name="Martin F.M."/>
        </authorList>
    </citation>
    <scope>NUCLEOTIDE SEQUENCE</scope>
    <source>
        <strain evidence="1">BR01</strain>
    </source>
</reference>
<evidence type="ECO:0000313" key="1">
    <source>
        <dbReference type="EMBL" id="KAG6370542.1"/>
    </source>
</evidence>
<name>A0A8I2YEV1_9AGAM</name>
<proteinExistence type="predicted"/>
<dbReference type="OrthoDB" id="2690520at2759"/>
<dbReference type="AlphaFoldDB" id="A0A8I2YEV1"/>
<dbReference type="Proteomes" id="UP000683000">
    <property type="component" value="Unassembled WGS sequence"/>
</dbReference>